<feature type="region of interest" description="Disordered" evidence="1">
    <location>
        <begin position="221"/>
        <end position="260"/>
    </location>
</feature>
<name>W7THM5_9STRA</name>
<feature type="compositionally biased region" description="Low complexity" evidence="1">
    <location>
        <begin position="7"/>
        <end position="20"/>
    </location>
</feature>
<feature type="region of interest" description="Disordered" evidence="1">
    <location>
        <begin position="71"/>
        <end position="209"/>
    </location>
</feature>
<reference evidence="2 3" key="1">
    <citation type="journal article" date="2014" name="Mol. Plant">
        <title>Chromosome Scale Genome Assembly and Transcriptome Profiling of Nannochloropsis gaditana in Nitrogen Depletion.</title>
        <authorList>
            <person name="Corteggiani Carpinelli E."/>
            <person name="Telatin A."/>
            <person name="Vitulo N."/>
            <person name="Forcato C."/>
            <person name="D'Angelo M."/>
            <person name="Schiavon R."/>
            <person name="Vezzi A."/>
            <person name="Giacometti G.M."/>
            <person name="Morosinotto T."/>
            <person name="Valle G."/>
        </authorList>
    </citation>
    <scope>NUCLEOTIDE SEQUENCE [LARGE SCALE GENOMIC DNA]</scope>
    <source>
        <strain evidence="2 3">B-31</strain>
    </source>
</reference>
<evidence type="ECO:0000256" key="1">
    <source>
        <dbReference type="SAM" id="MobiDB-lite"/>
    </source>
</evidence>
<feature type="region of interest" description="Disordered" evidence="1">
    <location>
        <begin position="1"/>
        <end position="58"/>
    </location>
</feature>
<evidence type="ECO:0000313" key="2">
    <source>
        <dbReference type="EMBL" id="EWM23003.1"/>
    </source>
</evidence>
<evidence type="ECO:0000313" key="3">
    <source>
        <dbReference type="Proteomes" id="UP000019335"/>
    </source>
</evidence>
<dbReference type="OrthoDB" id="10476377at2759"/>
<dbReference type="Proteomes" id="UP000019335">
    <property type="component" value="Chromosome 19"/>
</dbReference>
<feature type="compositionally biased region" description="Basic and acidic residues" evidence="1">
    <location>
        <begin position="226"/>
        <end position="260"/>
    </location>
</feature>
<comment type="caution">
    <text evidence="2">The sequence shown here is derived from an EMBL/GenBank/DDBJ whole genome shotgun (WGS) entry which is preliminary data.</text>
</comment>
<feature type="compositionally biased region" description="Basic and acidic residues" evidence="1">
    <location>
        <begin position="195"/>
        <end position="208"/>
    </location>
</feature>
<protein>
    <submittedName>
        <fullName evidence="2">Uncharacterized protein</fullName>
    </submittedName>
</protein>
<proteinExistence type="predicted"/>
<feature type="compositionally biased region" description="Basic and acidic residues" evidence="1">
    <location>
        <begin position="131"/>
        <end position="145"/>
    </location>
</feature>
<keyword evidence="3" id="KW-1185">Reference proteome</keyword>
<sequence>MRPKPPTSSGTSTLSSQPSPAGLPPPVIAPEENSSLHMGHRAAPSLPLHDASSCSGSNAISRDRLKAFNETNLLREKEVQPGAASSSRPSPFPSSSSSSSSSSSFIFSSSSTSSPERGGSLDHPQPSGPEMEGKGHVGREREITRVVELMASEGGRNNHERGGEGDRIHARKTEAMRKGGAPAPYPPFPPLTRQGGREGGGEGRREEEVAMACSVALPSSYFLPPSRRERREKVMKESAKVRWEGGRADRRDGKGEGKER</sequence>
<feature type="compositionally biased region" description="Low complexity" evidence="1">
    <location>
        <begin position="85"/>
        <end position="115"/>
    </location>
</feature>
<gene>
    <name evidence="2" type="ORF">Naga_101381g1</name>
</gene>
<dbReference type="AlphaFoldDB" id="W7THM5"/>
<organism evidence="2 3">
    <name type="scientific">Nannochloropsis gaditana</name>
    <dbReference type="NCBI Taxonomy" id="72520"/>
    <lineage>
        <taxon>Eukaryota</taxon>
        <taxon>Sar</taxon>
        <taxon>Stramenopiles</taxon>
        <taxon>Ochrophyta</taxon>
        <taxon>Eustigmatophyceae</taxon>
        <taxon>Eustigmatales</taxon>
        <taxon>Monodopsidaceae</taxon>
        <taxon>Nannochloropsis</taxon>
    </lineage>
</organism>
<dbReference type="EMBL" id="AZIL01001925">
    <property type="protein sequence ID" value="EWM23003.1"/>
    <property type="molecule type" value="Genomic_DNA"/>
</dbReference>
<feature type="compositionally biased region" description="Basic and acidic residues" evidence="1">
    <location>
        <begin position="156"/>
        <end position="177"/>
    </location>
</feature>
<accession>W7THM5</accession>